<evidence type="ECO:0000259" key="23">
    <source>
        <dbReference type="PROSITE" id="PS50011"/>
    </source>
</evidence>
<dbReference type="SMART" id="SM00137">
    <property type="entry name" value="MAM"/>
    <property type="match status" value="1"/>
</dbReference>
<dbReference type="SUPFAM" id="SSF56112">
    <property type="entry name" value="Protein kinase-like (PK-like)"/>
    <property type="match status" value="1"/>
</dbReference>
<feature type="domain" description="MAM" evidence="24">
    <location>
        <begin position="280"/>
        <end position="443"/>
    </location>
</feature>
<comment type="subunit">
    <text evidence="18">Homodimer; homodimerizes following heparin- and ligand-binding. Interacts with CBL, IRS1, PIK3R1 and PLCG1. Interacts with FRS2 and SHC1. Interacts with PTN and MDK.</text>
</comment>
<feature type="region of interest" description="Disordered" evidence="21">
    <location>
        <begin position="1423"/>
        <end position="1493"/>
    </location>
</feature>
<evidence type="ECO:0000256" key="21">
    <source>
        <dbReference type="SAM" id="MobiDB-lite"/>
    </source>
</evidence>
<dbReference type="EMBL" id="LC475153">
    <property type="protein sequence ID" value="BBJ35817.1"/>
    <property type="molecule type" value="mRNA"/>
</dbReference>
<dbReference type="Pfam" id="PF00629">
    <property type="entry name" value="MAM"/>
    <property type="match status" value="2"/>
</dbReference>
<evidence type="ECO:0000256" key="8">
    <source>
        <dbReference type="ARBA" id="ARBA00022741"/>
    </source>
</evidence>
<evidence type="ECO:0000259" key="24">
    <source>
        <dbReference type="PROSITE" id="PS50060"/>
    </source>
</evidence>
<dbReference type="SMART" id="SM00192">
    <property type="entry name" value="LDLa"/>
    <property type="match status" value="1"/>
</dbReference>
<evidence type="ECO:0000256" key="12">
    <source>
        <dbReference type="ARBA" id="ARBA00023136"/>
    </source>
</evidence>
<feature type="region of interest" description="Disordered" evidence="21">
    <location>
        <begin position="20"/>
        <end position="53"/>
    </location>
</feature>
<proteinExistence type="evidence at transcript level"/>
<dbReference type="Gene3D" id="2.60.120.200">
    <property type="match status" value="2"/>
</dbReference>
<keyword evidence="8 19" id="KW-0547">Nucleotide-binding</keyword>
<dbReference type="FunFam" id="1.10.510.10:FF:000113">
    <property type="entry name" value="Tyrosine-protein kinase receptor"/>
    <property type="match status" value="1"/>
</dbReference>
<evidence type="ECO:0000256" key="3">
    <source>
        <dbReference type="ARBA" id="ARBA00022553"/>
    </source>
</evidence>
<feature type="chain" id="PRO_5020033204" description="Tyrosine-protein kinase receptor" evidence="22">
    <location>
        <begin position="19"/>
        <end position="1631"/>
    </location>
</feature>
<evidence type="ECO:0000256" key="19">
    <source>
        <dbReference type="PROSITE-ProRule" id="PRU10141"/>
    </source>
</evidence>
<dbReference type="GO" id="GO:0080090">
    <property type="term" value="P:regulation of primary metabolic process"/>
    <property type="evidence" value="ECO:0007669"/>
    <property type="project" value="UniProtKB-ARBA"/>
</dbReference>
<evidence type="ECO:0000256" key="15">
    <source>
        <dbReference type="ARBA" id="ARBA00023170"/>
    </source>
</evidence>
<organism evidence="25">
    <name type="scientific">Canis lupus familiaris</name>
    <name type="common">Dog</name>
    <name type="synonym">Canis familiaris</name>
    <dbReference type="NCBI Taxonomy" id="9615"/>
    <lineage>
        <taxon>Eukaryota</taxon>
        <taxon>Metazoa</taxon>
        <taxon>Chordata</taxon>
        <taxon>Craniata</taxon>
        <taxon>Vertebrata</taxon>
        <taxon>Euteleostomi</taxon>
        <taxon>Mammalia</taxon>
        <taxon>Eutheria</taxon>
        <taxon>Laurasiatheria</taxon>
        <taxon>Carnivora</taxon>
        <taxon>Caniformia</taxon>
        <taxon>Canidae</taxon>
        <taxon>Canis</taxon>
    </lineage>
</organism>
<comment type="catalytic activity">
    <reaction evidence="17 20">
        <text>L-tyrosyl-[protein] + ATP = O-phospho-L-tyrosyl-[protein] + ADP + H(+)</text>
        <dbReference type="Rhea" id="RHEA:10596"/>
        <dbReference type="Rhea" id="RHEA-COMP:10136"/>
        <dbReference type="Rhea" id="RHEA-COMP:20101"/>
        <dbReference type="ChEBI" id="CHEBI:15378"/>
        <dbReference type="ChEBI" id="CHEBI:30616"/>
        <dbReference type="ChEBI" id="CHEBI:46858"/>
        <dbReference type="ChEBI" id="CHEBI:61978"/>
        <dbReference type="ChEBI" id="CHEBI:456216"/>
        <dbReference type="EC" id="2.7.10.1"/>
    </reaction>
</comment>
<dbReference type="FunFam" id="2.60.120.200:FF:000154">
    <property type="entry name" value="Tyrosine-protein kinase receptor"/>
    <property type="match status" value="1"/>
</dbReference>
<dbReference type="Gene3D" id="4.10.400.10">
    <property type="entry name" value="Low-density Lipoprotein Receptor"/>
    <property type="match status" value="1"/>
</dbReference>
<evidence type="ECO:0000256" key="18">
    <source>
        <dbReference type="ARBA" id="ARBA00065874"/>
    </source>
</evidence>
<feature type="domain" description="MAM" evidence="24">
    <location>
        <begin position="494"/>
        <end position="652"/>
    </location>
</feature>
<keyword evidence="11" id="KW-1133">Transmembrane helix</keyword>
<keyword evidence="3 20" id="KW-0597">Phosphoprotein</keyword>
<evidence type="ECO:0000256" key="13">
    <source>
        <dbReference type="ARBA" id="ARBA00023137"/>
    </source>
</evidence>
<keyword evidence="7" id="KW-0677">Repeat</keyword>
<dbReference type="SUPFAM" id="SSF49899">
    <property type="entry name" value="Concanavalin A-like lectins/glucanases"/>
    <property type="match status" value="2"/>
</dbReference>
<keyword evidence="9 25" id="KW-0418">Kinase</keyword>
<sequence length="1631" mass="176631">MGSVGLLGLLLLRLSVTASGSGAGTGSGTGSGTGTGTGQLVGSPATGPALQPREPLSYSRLQRKSLAVDFVVPSLFRVYARDLLLPPWSSSEPRAGWTEARGSLALDCAPLLRLLGPPPGVSWAEGASSPAPAQARTLTRVLKGGSVRKLRRAKQLVLELGEEAILEGCVGPSPEEVTAGLLQFNLSELFSWWIRHGEGRLRIRLMPEKKASAVGREGRLSAAIRASQPRLLFQILGTGHSSLESPTSLPSPPPDPFAWNLTWIMKDSFPFLSHRSRYGLECSFDFPCELEYSLPLHDLGNQSWSWRRVPSEEASQMDLLDGPETEHSKEMPRGSFLLLNTSANSKHTILSPWMRSSSEHCKLAVSVHRHLQPSGRYVAQLLPHNEPGREILLVPTPGKHGWTVLQGRIGRPENPFRVALEYISSGNRSLSAVDFFALKNCSEGTSPGSKMALQSSFTCWNGTVLQLGQACDFHQDCAQGEDEGQLCSQLPAGFYCNFENGFCGWSQGILTPHNPRWQVRTLKDARVQDHRGHALSLSTTDVPTSESATVTSATFPAPMKNSPCELRMSWLIHGVLRGNVSLVLVENKTGKEQSRMVWHVATNEGLSLWQWTVLPLLDVADRFWLQIVAWWGQGSRATVAFDNISISLDCYLTISGEEKMLQNTAPKSRNLFERNPNKDPRPWENTRETPVFDPTVHWLFTTCGASGPHGPTQAQCNNAYRNSNLSVVVGSEGPLKGIQTWKVPATDTYSISGYGAAGGKGGKNTMMRSHGVSVLGIFNLEKGDTLYILVGQQGEDACPSTNRLIQKVCIGENNVIEEEIRVNRSVHEWAGGGGGGGGATYVFKMKDGVPVPLIIAAGGGGRAYGAKTDTFHPERLENNSSVLGLNGNSGAAGGGGGWNDNTSLLWSGKSLLEGATGGHSCPQAMKKWGWETRGGFGGGGGGCSSGGGGGGYIGGNAASNNDPEMDGEDGVSFISPLGILYTPALKVMEGHGEVNIKHYLNCSHCEGDECHMDPESHKVICFCDHGTVLAEDGVSCIVSPTPEPHLPLSLVLSVVTSALVAALVLAFSGIMIVYRRKHQELQAMQMELQSPEYKLSKLRTSTIMTDYNPNYCFAGKTSSISDLKEVPRKNITLIRGLGHGAFGEVYEGQVSGVPSDPSPLQVAVKTLPEVCSEQDELDFLMEALIISKFNHQNIVRCIGVSLQALPRFILLELMAGGDLKSFLRETRPRPNQPSSLAMLDLLHVAQDIACGCQYLEENHFIHRDIAARNCLLTCPGPGRVAKIGDFGMARDIYRASYYRKGGCAMLPVKWMPPEAFMEGIFTSKTDTWSFGVLLWEIFSLGYMPYPSKSNQEVLEFVTSGGRMDPPKNCPGPVYRIMTQCWQHQPEDRPNFAIILERIEYCTQDPDVINTALPVEYGPLMEEEEKVPMRPQDPEGIPPLLVSPPQAKREEGPDPAAPPPLPSTSSGKAAKKPTAAELSGRVTRGPAVEGGHVNMAFSQSNPASELHKVQGSRNKPTSLWNPTYGSWFTEKPTKKNNPPATKGHHDRGNLGREGSCTVPPNVAAGRLPGASLLLEPSSLTASMKEVPLFRLRHFPCGNVNYGYQQQGLPFEGTTAPGSSQYEDALLKTPPGP</sequence>
<keyword evidence="10 19" id="KW-0067">ATP-binding</keyword>
<evidence type="ECO:0000313" key="25">
    <source>
        <dbReference type="EMBL" id="BBJ35817.1"/>
    </source>
</evidence>
<gene>
    <name evidence="25" type="primary">ALK</name>
</gene>
<dbReference type="InterPro" id="IPR050122">
    <property type="entry name" value="RTK"/>
</dbReference>
<dbReference type="InterPro" id="IPR008266">
    <property type="entry name" value="Tyr_kinase_AS"/>
</dbReference>
<keyword evidence="13" id="KW-0829">Tyrosine-protein kinase</keyword>
<dbReference type="PROSITE" id="PS50011">
    <property type="entry name" value="PROTEIN_KINASE_DOM"/>
    <property type="match status" value="1"/>
</dbReference>
<dbReference type="FunFam" id="3.30.200.20:FF:000117">
    <property type="entry name" value="Tyrosine-protein kinase receptor"/>
    <property type="match status" value="1"/>
</dbReference>
<dbReference type="Pfam" id="PF07714">
    <property type="entry name" value="PK_Tyr_Ser-Thr"/>
    <property type="match status" value="1"/>
</dbReference>
<dbReference type="InterPro" id="IPR002011">
    <property type="entry name" value="Tyr_kinase_rcpt_2_CS"/>
</dbReference>
<evidence type="ECO:0000256" key="9">
    <source>
        <dbReference type="ARBA" id="ARBA00022777"/>
    </source>
</evidence>
<dbReference type="PROSITE" id="PS00239">
    <property type="entry name" value="RECEPTOR_TYR_KIN_II"/>
    <property type="match status" value="1"/>
</dbReference>
<dbReference type="InterPro" id="IPR017441">
    <property type="entry name" value="Protein_kinase_ATP_BS"/>
</dbReference>
<keyword evidence="16" id="KW-0325">Glycoprotein</keyword>
<dbReference type="GO" id="GO:0005524">
    <property type="term" value="F:ATP binding"/>
    <property type="evidence" value="ECO:0007669"/>
    <property type="project" value="UniProtKB-UniRule"/>
</dbReference>
<feature type="binding site" evidence="19">
    <location>
        <position position="1165"/>
    </location>
    <ligand>
        <name>ATP</name>
        <dbReference type="ChEBI" id="CHEBI:30616"/>
    </ligand>
</feature>
<keyword evidence="5 20" id="KW-0812">Transmembrane</keyword>
<keyword evidence="2" id="KW-1003">Cell membrane</keyword>
<dbReference type="PANTHER" id="PTHR24416">
    <property type="entry name" value="TYROSINE-PROTEIN KINASE RECEPTOR"/>
    <property type="match status" value="1"/>
</dbReference>
<dbReference type="CDD" id="cd05036">
    <property type="entry name" value="PTKc_ALK_LTK"/>
    <property type="match status" value="1"/>
</dbReference>
<evidence type="ECO:0000256" key="20">
    <source>
        <dbReference type="RuleBase" id="RU000312"/>
    </source>
</evidence>
<evidence type="ECO:0000256" key="1">
    <source>
        <dbReference type="ARBA" id="ARBA00004251"/>
    </source>
</evidence>
<dbReference type="InterPro" id="IPR036055">
    <property type="entry name" value="LDL_receptor-like_sf"/>
</dbReference>
<keyword evidence="6 22" id="KW-0732">Signal</keyword>
<evidence type="ECO:0000256" key="16">
    <source>
        <dbReference type="ARBA" id="ARBA00023180"/>
    </source>
</evidence>
<evidence type="ECO:0000256" key="2">
    <source>
        <dbReference type="ARBA" id="ARBA00022475"/>
    </source>
</evidence>
<keyword evidence="15 20" id="KW-0675">Receptor</keyword>
<dbReference type="InterPro" id="IPR055163">
    <property type="entry name" value="ALK/LTK-like_GRD"/>
</dbReference>
<dbReference type="Gene3D" id="1.10.510.10">
    <property type="entry name" value="Transferase(Phosphotransferase) domain 1"/>
    <property type="match status" value="1"/>
</dbReference>
<evidence type="ECO:0000256" key="11">
    <source>
        <dbReference type="ARBA" id="ARBA00022989"/>
    </source>
</evidence>
<dbReference type="InterPro" id="IPR000719">
    <property type="entry name" value="Prot_kinase_dom"/>
</dbReference>
<evidence type="ECO:0000256" key="7">
    <source>
        <dbReference type="ARBA" id="ARBA00022737"/>
    </source>
</evidence>
<dbReference type="CDD" id="cd00112">
    <property type="entry name" value="LDLa"/>
    <property type="match status" value="1"/>
</dbReference>
<dbReference type="InterPro" id="IPR001245">
    <property type="entry name" value="Ser-Thr/Tyr_kinase_cat_dom"/>
</dbReference>
<evidence type="ECO:0000256" key="22">
    <source>
        <dbReference type="SAM" id="SignalP"/>
    </source>
</evidence>
<feature type="region of interest" description="Disordered" evidence="21">
    <location>
        <begin position="1609"/>
        <end position="1631"/>
    </location>
</feature>
<reference evidence="25" key="1">
    <citation type="submission" date="2019-04" db="EMBL/GenBank/DDBJ databases">
        <title>canine ALK mRNA.</title>
        <authorList>
            <person name="Ochiai K."/>
        </authorList>
    </citation>
    <scope>NUCLEOTIDE SEQUENCE</scope>
    <source>
        <tissue evidence="25">Testis</tissue>
    </source>
</reference>
<comment type="similarity">
    <text evidence="20">Belongs to the protein kinase superfamily. Tyr protein kinase family. Insulin receptor subfamily.</text>
</comment>
<dbReference type="InterPro" id="IPR000998">
    <property type="entry name" value="MAM_dom"/>
</dbReference>
<evidence type="ECO:0000256" key="5">
    <source>
        <dbReference type="ARBA" id="ARBA00022692"/>
    </source>
</evidence>
<evidence type="ECO:0000256" key="4">
    <source>
        <dbReference type="ARBA" id="ARBA00022679"/>
    </source>
</evidence>
<dbReference type="GO" id="GO:0005886">
    <property type="term" value="C:plasma membrane"/>
    <property type="evidence" value="ECO:0007669"/>
    <property type="project" value="UniProtKB-SubCell"/>
</dbReference>
<evidence type="ECO:0000256" key="6">
    <source>
        <dbReference type="ARBA" id="ARBA00022729"/>
    </source>
</evidence>
<dbReference type="InterPro" id="IPR013320">
    <property type="entry name" value="ConA-like_dom_sf"/>
</dbReference>
<dbReference type="EC" id="2.7.10.1" evidence="20"/>
<dbReference type="SMART" id="SM00219">
    <property type="entry name" value="TyrKc"/>
    <property type="match status" value="1"/>
</dbReference>
<dbReference type="Gene3D" id="3.30.200.20">
    <property type="entry name" value="Phosphorylase Kinase, domain 1"/>
    <property type="match status" value="1"/>
</dbReference>
<dbReference type="GO" id="GO:0004714">
    <property type="term" value="F:transmembrane receptor protein tyrosine kinase activity"/>
    <property type="evidence" value="ECO:0007669"/>
    <property type="project" value="UniProtKB-EC"/>
</dbReference>
<keyword evidence="14" id="KW-1015">Disulfide bond</keyword>
<evidence type="ECO:0000256" key="14">
    <source>
        <dbReference type="ARBA" id="ARBA00023157"/>
    </source>
</evidence>
<dbReference type="PANTHER" id="PTHR24416:SF276">
    <property type="entry name" value="ALK TYROSINE KINASE RECEPTOR"/>
    <property type="match status" value="1"/>
</dbReference>
<keyword evidence="4" id="KW-0808">Transferase</keyword>
<dbReference type="PROSITE" id="PS50060">
    <property type="entry name" value="MAM_2"/>
    <property type="match status" value="2"/>
</dbReference>
<dbReference type="InterPro" id="IPR011009">
    <property type="entry name" value="Kinase-like_dom_sf"/>
</dbReference>
<dbReference type="PRINTS" id="PR00109">
    <property type="entry name" value="TYRKINASE"/>
</dbReference>
<evidence type="ECO:0000256" key="10">
    <source>
        <dbReference type="ARBA" id="ARBA00022840"/>
    </source>
</evidence>
<dbReference type="GO" id="GO:0007399">
    <property type="term" value="P:nervous system development"/>
    <property type="evidence" value="ECO:0007669"/>
    <property type="project" value="UniProtKB-ARBA"/>
</dbReference>
<dbReference type="Pfam" id="PF12810">
    <property type="entry name" value="ALK_LTK_GRD"/>
    <property type="match status" value="1"/>
</dbReference>
<feature type="signal peptide" evidence="22">
    <location>
        <begin position="1"/>
        <end position="18"/>
    </location>
</feature>
<dbReference type="CDD" id="cd06263">
    <property type="entry name" value="MAM"/>
    <property type="match status" value="2"/>
</dbReference>
<feature type="region of interest" description="Disordered" evidence="21">
    <location>
        <begin position="1526"/>
        <end position="1554"/>
    </location>
</feature>
<dbReference type="SUPFAM" id="SSF57424">
    <property type="entry name" value="LDL receptor-like module"/>
    <property type="match status" value="1"/>
</dbReference>
<dbReference type="PROSITE" id="PS00109">
    <property type="entry name" value="PROTEIN_KINASE_TYR"/>
    <property type="match status" value="1"/>
</dbReference>
<feature type="domain" description="Protein kinase" evidence="23">
    <location>
        <begin position="1131"/>
        <end position="1407"/>
    </location>
</feature>
<comment type="subcellular location">
    <subcellularLocation>
        <location evidence="1">Cell membrane</location>
        <topology evidence="1">Single-pass type I membrane protein</topology>
    </subcellularLocation>
</comment>
<protein>
    <recommendedName>
        <fullName evidence="20">Tyrosine-protein kinase receptor</fullName>
        <ecNumber evidence="20">2.7.10.1</ecNumber>
    </recommendedName>
</protein>
<keyword evidence="12" id="KW-0472">Membrane</keyword>
<dbReference type="InterPro" id="IPR020635">
    <property type="entry name" value="Tyr_kinase_cat_dom"/>
</dbReference>
<name>A0A499UTR9_CANLF</name>
<feature type="compositionally biased region" description="Gly residues" evidence="21">
    <location>
        <begin position="21"/>
        <end position="39"/>
    </location>
</feature>
<evidence type="ECO:0000256" key="17">
    <source>
        <dbReference type="ARBA" id="ARBA00051243"/>
    </source>
</evidence>
<dbReference type="FunFam" id="2.60.120.200:FF:000132">
    <property type="entry name" value="Tyrosine-protein kinase receptor"/>
    <property type="match status" value="1"/>
</dbReference>
<dbReference type="GO" id="GO:0007169">
    <property type="term" value="P:cell surface receptor protein tyrosine kinase signaling pathway"/>
    <property type="evidence" value="ECO:0007669"/>
    <property type="project" value="InterPro"/>
</dbReference>
<dbReference type="InterPro" id="IPR002172">
    <property type="entry name" value="LDrepeatLR_classA_rpt"/>
</dbReference>
<dbReference type="OrthoDB" id="73209at2759"/>
<accession>A0A499UTR9</accession>
<dbReference type="PROSITE" id="PS00107">
    <property type="entry name" value="PROTEIN_KINASE_ATP"/>
    <property type="match status" value="1"/>
</dbReference>